<dbReference type="SUPFAM" id="SSF55729">
    <property type="entry name" value="Acyl-CoA N-acyltransferases (Nat)"/>
    <property type="match status" value="1"/>
</dbReference>
<protein>
    <submittedName>
        <fullName evidence="3">GNAT family N-acetyltransferase</fullName>
    </submittedName>
</protein>
<dbReference type="PANTHER" id="PTHR13947:SF37">
    <property type="entry name" value="LD18367P"/>
    <property type="match status" value="1"/>
</dbReference>
<feature type="domain" description="N-acetyltransferase" evidence="2">
    <location>
        <begin position="1"/>
        <end position="166"/>
    </location>
</feature>
<proteinExistence type="predicted"/>
<dbReference type="CDD" id="cd04301">
    <property type="entry name" value="NAT_SF"/>
    <property type="match status" value="1"/>
</dbReference>
<dbReference type="EMBL" id="QGNY01000003">
    <property type="protein sequence ID" value="PWS31983.1"/>
    <property type="molecule type" value="Genomic_DNA"/>
</dbReference>
<dbReference type="GO" id="GO:0008080">
    <property type="term" value="F:N-acetyltransferase activity"/>
    <property type="evidence" value="ECO:0007669"/>
    <property type="project" value="InterPro"/>
</dbReference>
<evidence type="ECO:0000259" key="2">
    <source>
        <dbReference type="PROSITE" id="PS51186"/>
    </source>
</evidence>
<reference evidence="4" key="1">
    <citation type="submission" date="2018-05" db="EMBL/GenBank/DDBJ databases">
        <title>Pedobacter paludis sp. nov., isolated from wetland soil.</title>
        <authorList>
            <person name="Zhang Y."/>
        </authorList>
    </citation>
    <scope>NUCLEOTIDE SEQUENCE [LARGE SCALE GENOMIC DNA]</scope>
    <source>
        <strain evidence="4">R-8</strain>
    </source>
</reference>
<dbReference type="InterPro" id="IPR016181">
    <property type="entry name" value="Acyl_CoA_acyltransferase"/>
</dbReference>
<keyword evidence="4" id="KW-1185">Reference proteome</keyword>
<comment type="caution">
    <text evidence="3">The sequence shown here is derived from an EMBL/GenBank/DDBJ whole genome shotgun (WGS) entry which is preliminary data.</text>
</comment>
<dbReference type="OrthoDB" id="9796381at2"/>
<evidence type="ECO:0000256" key="1">
    <source>
        <dbReference type="ARBA" id="ARBA00022679"/>
    </source>
</evidence>
<sequence length="166" mass="18360">MIIRLANLDDVSKIMLLVKKVIPLMHAIGNFQWDTDYPNPEVFNADIAVGQLWVAEIDGQVAGVSAITTDQDPEYADAGWDIGEEAIVTHRLAVDPDCQGKGIARALMEQAEIVAKDRGIKILRVDTNSENLATKALFPKLGYTFSGEIGLAKRPNLRFFCYEKLL</sequence>
<dbReference type="RefSeq" id="WP_109929436.1">
    <property type="nucleotide sequence ID" value="NZ_QGNY01000003.1"/>
</dbReference>
<dbReference type="PANTHER" id="PTHR13947">
    <property type="entry name" value="GNAT FAMILY N-ACETYLTRANSFERASE"/>
    <property type="match status" value="1"/>
</dbReference>
<keyword evidence="1 3" id="KW-0808">Transferase</keyword>
<dbReference type="Proteomes" id="UP000245391">
    <property type="component" value="Unassembled WGS sequence"/>
</dbReference>
<gene>
    <name evidence="3" type="ORF">DF947_09345</name>
</gene>
<dbReference type="Pfam" id="PF00583">
    <property type="entry name" value="Acetyltransf_1"/>
    <property type="match status" value="1"/>
</dbReference>
<dbReference type="InterPro" id="IPR000182">
    <property type="entry name" value="GNAT_dom"/>
</dbReference>
<accession>A0A317F158</accession>
<evidence type="ECO:0000313" key="3">
    <source>
        <dbReference type="EMBL" id="PWS31983.1"/>
    </source>
</evidence>
<organism evidence="3 4">
    <name type="scientific">Pedobacter paludis</name>
    <dbReference type="NCBI Taxonomy" id="2203212"/>
    <lineage>
        <taxon>Bacteria</taxon>
        <taxon>Pseudomonadati</taxon>
        <taxon>Bacteroidota</taxon>
        <taxon>Sphingobacteriia</taxon>
        <taxon>Sphingobacteriales</taxon>
        <taxon>Sphingobacteriaceae</taxon>
        <taxon>Pedobacter</taxon>
    </lineage>
</organism>
<dbReference type="InterPro" id="IPR050769">
    <property type="entry name" value="NAT_camello-type"/>
</dbReference>
<dbReference type="AlphaFoldDB" id="A0A317F158"/>
<evidence type="ECO:0000313" key="4">
    <source>
        <dbReference type="Proteomes" id="UP000245391"/>
    </source>
</evidence>
<dbReference type="PROSITE" id="PS51186">
    <property type="entry name" value="GNAT"/>
    <property type="match status" value="1"/>
</dbReference>
<dbReference type="Gene3D" id="3.40.630.30">
    <property type="match status" value="1"/>
</dbReference>
<name>A0A317F158_9SPHI</name>